<name>A0A9P5ETC0_COLSI</name>
<organism evidence="2 3">
    <name type="scientific">Colletotrichum siamense</name>
    <name type="common">Anthracnose fungus</name>
    <dbReference type="NCBI Taxonomy" id="690259"/>
    <lineage>
        <taxon>Eukaryota</taxon>
        <taxon>Fungi</taxon>
        <taxon>Dikarya</taxon>
        <taxon>Ascomycota</taxon>
        <taxon>Pezizomycotina</taxon>
        <taxon>Sordariomycetes</taxon>
        <taxon>Hypocreomycetidae</taxon>
        <taxon>Glomerellales</taxon>
        <taxon>Glomerellaceae</taxon>
        <taxon>Colletotrichum</taxon>
        <taxon>Colletotrichum gloeosporioides species complex</taxon>
    </lineage>
</organism>
<dbReference type="Proteomes" id="UP000711996">
    <property type="component" value="Unassembled WGS sequence"/>
</dbReference>
<proteinExistence type="predicted"/>
<protein>
    <submittedName>
        <fullName evidence="2">Uncharacterized protein</fullName>
    </submittedName>
</protein>
<reference evidence="2" key="1">
    <citation type="submission" date="2019-06" db="EMBL/GenBank/DDBJ databases">
        <authorList>
            <person name="Gan P."/>
            <person name="Shirasu K."/>
        </authorList>
    </citation>
    <scope>NUCLEOTIDE SEQUENCE [LARGE SCALE GENOMIC DNA]</scope>
    <source>
        <strain evidence="2">CAD2</strain>
    </source>
</reference>
<sequence>MRLRSSRPLSTYSRTELPPPGSSGS</sequence>
<evidence type="ECO:0000313" key="2">
    <source>
        <dbReference type="EMBL" id="KAF4859289.1"/>
    </source>
</evidence>
<dbReference type="AlphaFoldDB" id="A0A9P5ETC0"/>
<gene>
    <name evidence="2" type="ORF">CGCSCA2_v006353</name>
</gene>
<evidence type="ECO:0000313" key="3">
    <source>
        <dbReference type="Proteomes" id="UP000711996"/>
    </source>
</evidence>
<comment type="caution">
    <text evidence="2">The sequence shown here is derived from an EMBL/GenBank/DDBJ whole genome shotgun (WGS) entry which is preliminary data.</text>
</comment>
<feature type="region of interest" description="Disordered" evidence="1">
    <location>
        <begin position="1"/>
        <end position="25"/>
    </location>
</feature>
<evidence type="ECO:0000256" key="1">
    <source>
        <dbReference type="SAM" id="MobiDB-lite"/>
    </source>
</evidence>
<dbReference type="EMBL" id="QPMT01000017">
    <property type="protein sequence ID" value="KAF4859289.1"/>
    <property type="molecule type" value="Genomic_DNA"/>
</dbReference>
<accession>A0A9P5ETC0</accession>
<keyword evidence="3" id="KW-1185">Reference proteome</keyword>